<feature type="coiled-coil region" evidence="1">
    <location>
        <begin position="172"/>
        <end position="199"/>
    </location>
</feature>
<dbReference type="GO" id="GO:0046047">
    <property type="term" value="P:TTP catabolic process"/>
    <property type="evidence" value="ECO:0007669"/>
    <property type="project" value="TreeGrafter"/>
</dbReference>
<dbReference type="CDD" id="cd11529">
    <property type="entry name" value="NTP-PPase_MazG_Cterm"/>
    <property type="match status" value="1"/>
</dbReference>
<dbReference type="GO" id="GO:0006203">
    <property type="term" value="P:dGTP catabolic process"/>
    <property type="evidence" value="ECO:0007669"/>
    <property type="project" value="TreeGrafter"/>
</dbReference>
<gene>
    <name evidence="3" type="ORF">AZI85_12570</name>
</gene>
<dbReference type="InterPro" id="IPR048011">
    <property type="entry name" value="NTP-PPase_MazG-like_C"/>
</dbReference>
<dbReference type="GO" id="GO:0046052">
    <property type="term" value="P:UTP catabolic process"/>
    <property type="evidence" value="ECO:0007669"/>
    <property type="project" value="TreeGrafter"/>
</dbReference>
<dbReference type="OrthoDB" id="5291903at2"/>
<keyword evidence="1" id="KW-0175">Coiled coil</keyword>
<keyword evidence="3" id="KW-0378">Hydrolase</keyword>
<dbReference type="GO" id="GO:0046081">
    <property type="term" value="P:dUTP catabolic process"/>
    <property type="evidence" value="ECO:0007669"/>
    <property type="project" value="TreeGrafter"/>
</dbReference>
<evidence type="ECO:0000313" key="4">
    <source>
        <dbReference type="Proteomes" id="UP000075391"/>
    </source>
</evidence>
<dbReference type="PANTHER" id="PTHR30522">
    <property type="entry name" value="NUCLEOSIDE TRIPHOSPHATE PYROPHOSPHOHYDROLASE"/>
    <property type="match status" value="1"/>
</dbReference>
<feature type="domain" description="NTP pyrophosphohydrolase MazG-like" evidence="2">
    <location>
        <begin position="33"/>
        <end position="110"/>
    </location>
</feature>
<accession>A0A150WBQ1</accession>
<protein>
    <submittedName>
        <fullName evidence="3">Nucleoside triphosphate pyrophosphohydrolase</fullName>
    </submittedName>
</protein>
<dbReference type="GO" id="GO:0046061">
    <property type="term" value="P:dATP catabolic process"/>
    <property type="evidence" value="ECO:0007669"/>
    <property type="project" value="TreeGrafter"/>
</dbReference>
<dbReference type="GO" id="GO:0047429">
    <property type="term" value="F:nucleoside triphosphate diphosphatase activity"/>
    <property type="evidence" value="ECO:0007669"/>
    <property type="project" value="InterPro"/>
</dbReference>
<dbReference type="SUPFAM" id="SSF101386">
    <property type="entry name" value="all-alpha NTP pyrophosphatases"/>
    <property type="match status" value="2"/>
</dbReference>
<dbReference type="NCBIfam" id="NF007113">
    <property type="entry name" value="PRK09562.1"/>
    <property type="match status" value="1"/>
</dbReference>
<dbReference type="AlphaFoldDB" id="A0A150WBQ1"/>
<dbReference type="InterPro" id="IPR004518">
    <property type="entry name" value="MazG-like_dom"/>
</dbReference>
<dbReference type="CDD" id="cd11528">
    <property type="entry name" value="NTP-PPase_MazG_Nterm"/>
    <property type="match status" value="1"/>
</dbReference>
<dbReference type="GO" id="GO:0006950">
    <property type="term" value="P:response to stress"/>
    <property type="evidence" value="ECO:0007669"/>
    <property type="project" value="UniProtKB-ARBA"/>
</dbReference>
<sequence>MAAIPSNLRQIESLVEIVARLRGPDGCPWDKEQTHESLTQYAIEETHELVEVLEYPSGALKDQKMKEELGDVLFQVVLHAQLASERGAFTLEDVISSISEKLLRRHPHVFGDTKVADSAEVVRNWESIKKAEKAADGSGASASPYALNVPPLPALQRAYKIGKRTEKLQFDWEDAEGAMNKVEEEFAELREAIDEGTDEQVQAELGDVLFSLAQLSRHLDLEPEQILRRGNVKFETRFNKMVELAAADGVDWGSLSMDDKDKYWVKAKEILRGK</sequence>
<dbReference type="Pfam" id="PF03819">
    <property type="entry name" value="MazG"/>
    <property type="match status" value="2"/>
</dbReference>
<dbReference type="Proteomes" id="UP000075391">
    <property type="component" value="Unassembled WGS sequence"/>
</dbReference>
<reference evidence="3 4" key="1">
    <citation type="submission" date="2016-03" db="EMBL/GenBank/DDBJ databases">
        <authorList>
            <person name="Ploux O."/>
        </authorList>
    </citation>
    <scope>NUCLEOTIDE SEQUENCE [LARGE SCALE GENOMIC DNA]</scope>
    <source>
        <strain evidence="3 4">BER2</strain>
    </source>
</reference>
<dbReference type="GO" id="GO:0046076">
    <property type="term" value="P:dTTP catabolic process"/>
    <property type="evidence" value="ECO:0007669"/>
    <property type="project" value="TreeGrafter"/>
</dbReference>
<name>A0A150WBQ1_BDEBC</name>
<dbReference type="EMBL" id="LUKF01000020">
    <property type="protein sequence ID" value="KYG60302.1"/>
    <property type="molecule type" value="Genomic_DNA"/>
</dbReference>
<comment type="caution">
    <text evidence="3">The sequence shown here is derived from an EMBL/GenBank/DDBJ whole genome shotgun (WGS) entry which is preliminary data.</text>
</comment>
<dbReference type="Gene3D" id="1.10.287.1080">
    <property type="entry name" value="MazG-like"/>
    <property type="match status" value="2"/>
</dbReference>
<dbReference type="NCBIfam" id="TIGR00444">
    <property type="entry name" value="mazG"/>
    <property type="match status" value="1"/>
</dbReference>
<evidence type="ECO:0000256" key="1">
    <source>
        <dbReference type="SAM" id="Coils"/>
    </source>
</evidence>
<proteinExistence type="predicted"/>
<dbReference type="RefSeq" id="WP_063245080.1">
    <property type="nucleotide sequence ID" value="NZ_LUKF01000020.1"/>
</dbReference>
<dbReference type="FunFam" id="1.10.287.1080:FF:000001">
    <property type="entry name" value="Nucleoside triphosphate pyrophosphohydrolase"/>
    <property type="match status" value="1"/>
</dbReference>
<dbReference type="PANTHER" id="PTHR30522:SF0">
    <property type="entry name" value="NUCLEOSIDE TRIPHOSPHATE PYROPHOSPHOHYDROLASE"/>
    <property type="match status" value="1"/>
</dbReference>
<evidence type="ECO:0000259" key="2">
    <source>
        <dbReference type="Pfam" id="PF03819"/>
    </source>
</evidence>
<dbReference type="InterPro" id="IPR048015">
    <property type="entry name" value="NTP-PPase_MazG-like_N"/>
</dbReference>
<dbReference type="InterPro" id="IPR011551">
    <property type="entry name" value="NTP_PyrPHydrolase_MazG"/>
</dbReference>
<evidence type="ECO:0000313" key="3">
    <source>
        <dbReference type="EMBL" id="KYG60302.1"/>
    </source>
</evidence>
<feature type="domain" description="NTP pyrophosphohydrolase MazG-like" evidence="2">
    <location>
        <begin position="178"/>
        <end position="239"/>
    </location>
</feature>
<organism evidence="3 4">
    <name type="scientific">Bdellovibrio bacteriovorus</name>
    <dbReference type="NCBI Taxonomy" id="959"/>
    <lineage>
        <taxon>Bacteria</taxon>
        <taxon>Pseudomonadati</taxon>
        <taxon>Bdellovibrionota</taxon>
        <taxon>Bdellovibrionia</taxon>
        <taxon>Bdellovibrionales</taxon>
        <taxon>Pseudobdellovibrionaceae</taxon>
        <taxon>Bdellovibrio</taxon>
    </lineage>
</organism>